<keyword evidence="2" id="KW-1133">Transmembrane helix</keyword>
<dbReference type="PANTHER" id="PTHR43681:SF1">
    <property type="entry name" value="SARCALUMENIN"/>
    <property type="match status" value="1"/>
</dbReference>
<dbReference type="AlphaFoldDB" id="A0A445EEZ4"/>
<comment type="caution">
    <text evidence="3">The sequence shown here is derived from an EMBL/GenBank/DDBJ whole genome shotgun (WGS) entry which is preliminary data.</text>
</comment>
<organism evidence="3 4">
    <name type="scientific">Arachis hypogaea</name>
    <name type="common">Peanut</name>
    <dbReference type="NCBI Taxonomy" id="3818"/>
    <lineage>
        <taxon>Eukaryota</taxon>
        <taxon>Viridiplantae</taxon>
        <taxon>Streptophyta</taxon>
        <taxon>Embryophyta</taxon>
        <taxon>Tracheophyta</taxon>
        <taxon>Spermatophyta</taxon>
        <taxon>Magnoliopsida</taxon>
        <taxon>eudicotyledons</taxon>
        <taxon>Gunneridae</taxon>
        <taxon>Pentapetalae</taxon>
        <taxon>rosids</taxon>
        <taxon>fabids</taxon>
        <taxon>Fabales</taxon>
        <taxon>Fabaceae</taxon>
        <taxon>Papilionoideae</taxon>
        <taxon>50 kb inversion clade</taxon>
        <taxon>dalbergioids sensu lato</taxon>
        <taxon>Dalbergieae</taxon>
        <taxon>Pterocarpus clade</taxon>
        <taxon>Arachis</taxon>
    </lineage>
</organism>
<evidence type="ECO:0000313" key="4">
    <source>
        <dbReference type="Proteomes" id="UP000289738"/>
    </source>
</evidence>
<dbReference type="EMBL" id="SDMP01000002">
    <property type="protein sequence ID" value="RYR74086.1"/>
    <property type="molecule type" value="Genomic_DNA"/>
</dbReference>
<protein>
    <submittedName>
        <fullName evidence="3">Uncharacterized protein</fullName>
    </submittedName>
</protein>
<evidence type="ECO:0000256" key="1">
    <source>
        <dbReference type="SAM" id="Coils"/>
    </source>
</evidence>
<dbReference type="GO" id="GO:0031969">
    <property type="term" value="C:chloroplast membrane"/>
    <property type="evidence" value="ECO:0007669"/>
    <property type="project" value="TreeGrafter"/>
</dbReference>
<keyword evidence="1" id="KW-0175">Coiled coil</keyword>
<feature type="transmembrane region" description="Helical" evidence="2">
    <location>
        <begin position="15"/>
        <end position="37"/>
    </location>
</feature>
<dbReference type="PANTHER" id="PTHR43681">
    <property type="entry name" value="TRANSMEMBRANE GTPASE FZO"/>
    <property type="match status" value="1"/>
</dbReference>
<dbReference type="Proteomes" id="UP000289738">
    <property type="component" value="Chromosome A02"/>
</dbReference>
<reference evidence="3 4" key="1">
    <citation type="submission" date="2019-01" db="EMBL/GenBank/DDBJ databases">
        <title>Sequencing of cultivated peanut Arachis hypogaea provides insights into genome evolution and oil improvement.</title>
        <authorList>
            <person name="Chen X."/>
        </authorList>
    </citation>
    <scope>NUCLEOTIDE SEQUENCE [LARGE SCALE GENOMIC DNA]</scope>
    <source>
        <strain evidence="4">cv. Fuhuasheng</strain>
        <tissue evidence="3">Leaves</tissue>
    </source>
</reference>
<dbReference type="GO" id="GO:0010027">
    <property type="term" value="P:thylakoid membrane organization"/>
    <property type="evidence" value="ECO:0007669"/>
    <property type="project" value="TreeGrafter"/>
</dbReference>
<feature type="coiled-coil region" evidence="1">
    <location>
        <begin position="119"/>
        <end position="146"/>
    </location>
</feature>
<evidence type="ECO:0000256" key="2">
    <source>
        <dbReference type="SAM" id="Phobius"/>
    </source>
</evidence>
<sequence>MVLVLYSSKDKASKFLSTFGGVGVAGVSASLLTSVLPTTLEDLLALGICSAGGYLAISNFPRRRQSVIDKVKATAEKLASELEEAMKKDFNEAMENLNNYVKILGKPYQDQAQNRLNMLLEIQEELSNVEKKLRTLQVEIQNLHVS</sequence>
<keyword evidence="4" id="KW-1185">Reference proteome</keyword>
<accession>A0A445EEZ4</accession>
<gene>
    <name evidence="3" type="ORF">Ahy_A02g008702</name>
</gene>
<proteinExistence type="predicted"/>
<evidence type="ECO:0000313" key="3">
    <source>
        <dbReference type="EMBL" id="RYR74086.1"/>
    </source>
</evidence>
<name>A0A445EEZ4_ARAHY</name>
<keyword evidence="2" id="KW-0812">Transmembrane</keyword>
<dbReference type="InterPro" id="IPR051943">
    <property type="entry name" value="TRAFAC_Dynamin-like_GTPase"/>
</dbReference>
<keyword evidence="2" id="KW-0472">Membrane</keyword>